<protein>
    <submittedName>
        <fullName evidence="1">Uncharacterized protein</fullName>
    </submittedName>
</protein>
<keyword evidence="2" id="KW-1185">Reference proteome</keyword>
<reference evidence="1" key="1">
    <citation type="submission" date="2019-10" db="EMBL/GenBank/DDBJ databases">
        <authorList>
            <consortium name="DOE Joint Genome Institute"/>
            <person name="Kuo A."/>
            <person name="Miyauchi S."/>
            <person name="Kiss E."/>
            <person name="Drula E."/>
            <person name="Kohler A."/>
            <person name="Sanchez-Garcia M."/>
            <person name="Andreopoulos B."/>
            <person name="Barry K.W."/>
            <person name="Bonito G."/>
            <person name="Buee M."/>
            <person name="Carver A."/>
            <person name="Chen C."/>
            <person name="Cichocki N."/>
            <person name="Clum A."/>
            <person name="Culley D."/>
            <person name="Crous P.W."/>
            <person name="Fauchery L."/>
            <person name="Girlanda M."/>
            <person name="Hayes R."/>
            <person name="Keri Z."/>
            <person name="Labutti K."/>
            <person name="Lipzen A."/>
            <person name="Lombard V."/>
            <person name="Magnuson J."/>
            <person name="Maillard F."/>
            <person name="Morin E."/>
            <person name="Murat C."/>
            <person name="Nolan M."/>
            <person name="Ohm R."/>
            <person name="Pangilinan J."/>
            <person name="Pereira M."/>
            <person name="Perotto S."/>
            <person name="Peter M."/>
            <person name="Riley R."/>
            <person name="Sitrit Y."/>
            <person name="Stielow B."/>
            <person name="Szollosi G."/>
            <person name="Zifcakova L."/>
            <person name="Stursova M."/>
            <person name="Spatafora J.W."/>
            <person name="Tedersoo L."/>
            <person name="Vaario L.-M."/>
            <person name="Yamada A."/>
            <person name="Yan M."/>
            <person name="Wang P."/>
            <person name="Xu J."/>
            <person name="Bruns T."/>
            <person name="Baldrian P."/>
            <person name="Vilgalys R."/>
            <person name="Henrissat B."/>
            <person name="Grigoriev I.V."/>
            <person name="Hibbett D."/>
            <person name="Nagy L.G."/>
            <person name="Martin F.M."/>
        </authorList>
    </citation>
    <scope>NUCLEOTIDE SEQUENCE</scope>
    <source>
        <strain evidence="1">P2</strain>
    </source>
</reference>
<accession>A0ACB6Z2G7</accession>
<gene>
    <name evidence="1" type="ORF">BDM02DRAFT_3123088</name>
</gene>
<evidence type="ECO:0000313" key="2">
    <source>
        <dbReference type="Proteomes" id="UP000886501"/>
    </source>
</evidence>
<name>A0ACB6Z2G7_THEGA</name>
<evidence type="ECO:0000313" key="1">
    <source>
        <dbReference type="EMBL" id="KAF9643687.1"/>
    </source>
</evidence>
<comment type="caution">
    <text evidence="1">The sequence shown here is derived from an EMBL/GenBank/DDBJ whole genome shotgun (WGS) entry which is preliminary data.</text>
</comment>
<dbReference type="EMBL" id="MU118195">
    <property type="protein sequence ID" value="KAF9643687.1"/>
    <property type="molecule type" value="Genomic_DNA"/>
</dbReference>
<dbReference type="Proteomes" id="UP000886501">
    <property type="component" value="Unassembled WGS sequence"/>
</dbReference>
<reference evidence="1" key="2">
    <citation type="journal article" date="2020" name="Nat. Commun.">
        <title>Large-scale genome sequencing of mycorrhizal fungi provides insights into the early evolution of symbiotic traits.</title>
        <authorList>
            <person name="Miyauchi S."/>
            <person name="Kiss E."/>
            <person name="Kuo A."/>
            <person name="Drula E."/>
            <person name="Kohler A."/>
            <person name="Sanchez-Garcia M."/>
            <person name="Morin E."/>
            <person name="Andreopoulos B."/>
            <person name="Barry K.W."/>
            <person name="Bonito G."/>
            <person name="Buee M."/>
            <person name="Carver A."/>
            <person name="Chen C."/>
            <person name="Cichocki N."/>
            <person name="Clum A."/>
            <person name="Culley D."/>
            <person name="Crous P.W."/>
            <person name="Fauchery L."/>
            <person name="Girlanda M."/>
            <person name="Hayes R.D."/>
            <person name="Keri Z."/>
            <person name="LaButti K."/>
            <person name="Lipzen A."/>
            <person name="Lombard V."/>
            <person name="Magnuson J."/>
            <person name="Maillard F."/>
            <person name="Murat C."/>
            <person name="Nolan M."/>
            <person name="Ohm R.A."/>
            <person name="Pangilinan J."/>
            <person name="Pereira M.F."/>
            <person name="Perotto S."/>
            <person name="Peter M."/>
            <person name="Pfister S."/>
            <person name="Riley R."/>
            <person name="Sitrit Y."/>
            <person name="Stielow J.B."/>
            <person name="Szollosi G."/>
            <person name="Zifcakova L."/>
            <person name="Stursova M."/>
            <person name="Spatafora J.W."/>
            <person name="Tedersoo L."/>
            <person name="Vaario L.M."/>
            <person name="Yamada A."/>
            <person name="Yan M."/>
            <person name="Wang P."/>
            <person name="Xu J."/>
            <person name="Bruns T."/>
            <person name="Baldrian P."/>
            <person name="Vilgalys R."/>
            <person name="Dunand C."/>
            <person name="Henrissat B."/>
            <person name="Grigoriev I.V."/>
            <person name="Hibbett D."/>
            <person name="Nagy L.G."/>
            <person name="Martin F.M."/>
        </authorList>
    </citation>
    <scope>NUCLEOTIDE SEQUENCE</scope>
    <source>
        <strain evidence="1">P2</strain>
    </source>
</reference>
<sequence length="123" mass="13956">MTHILTTCRRDRLQHGINDLARPLSRRSSFPDSEHRWTRGSQHHYYAETRVSPSPTRAPSSTSLCPDPESISRTLARRWLGSHSICTGGVTPHQRVNVAGVLQIRWTSREVGCGFGVFGVYRW</sequence>
<organism evidence="1 2">
    <name type="scientific">Thelephora ganbajun</name>
    <name type="common">Ganba fungus</name>
    <dbReference type="NCBI Taxonomy" id="370292"/>
    <lineage>
        <taxon>Eukaryota</taxon>
        <taxon>Fungi</taxon>
        <taxon>Dikarya</taxon>
        <taxon>Basidiomycota</taxon>
        <taxon>Agaricomycotina</taxon>
        <taxon>Agaricomycetes</taxon>
        <taxon>Thelephorales</taxon>
        <taxon>Thelephoraceae</taxon>
        <taxon>Thelephora</taxon>
    </lineage>
</organism>
<proteinExistence type="predicted"/>